<organism evidence="1 2">
    <name type="scientific">Phytophthora nicotianae P10297</name>
    <dbReference type="NCBI Taxonomy" id="1317064"/>
    <lineage>
        <taxon>Eukaryota</taxon>
        <taxon>Sar</taxon>
        <taxon>Stramenopiles</taxon>
        <taxon>Oomycota</taxon>
        <taxon>Peronosporomycetes</taxon>
        <taxon>Peronosporales</taxon>
        <taxon>Peronosporaceae</taxon>
        <taxon>Phytophthora</taxon>
    </lineage>
</organism>
<gene>
    <name evidence="1" type="ORF">F442_15641</name>
</gene>
<accession>W2YNM1</accession>
<feature type="non-terminal residue" evidence="1">
    <location>
        <position position="52"/>
    </location>
</feature>
<protein>
    <submittedName>
        <fullName evidence="1">Uncharacterized protein</fullName>
    </submittedName>
</protein>
<name>W2YNM1_PHYNI</name>
<evidence type="ECO:0000313" key="1">
    <source>
        <dbReference type="EMBL" id="ETP36427.1"/>
    </source>
</evidence>
<comment type="caution">
    <text evidence="1">The sequence shown here is derived from an EMBL/GenBank/DDBJ whole genome shotgun (WGS) entry which is preliminary data.</text>
</comment>
<dbReference type="AlphaFoldDB" id="W2YNM1"/>
<evidence type="ECO:0000313" key="2">
    <source>
        <dbReference type="Proteomes" id="UP000018948"/>
    </source>
</evidence>
<proteinExistence type="predicted"/>
<sequence>DDGTDTSVAFVLRRQASAASGGGSDSSGSLNEVVAELVLRGSDCAVIVASGR</sequence>
<dbReference type="EMBL" id="ANIY01003307">
    <property type="protein sequence ID" value="ETP36427.1"/>
    <property type="molecule type" value="Genomic_DNA"/>
</dbReference>
<feature type="non-terminal residue" evidence="1">
    <location>
        <position position="1"/>
    </location>
</feature>
<dbReference type="Proteomes" id="UP000018948">
    <property type="component" value="Unassembled WGS sequence"/>
</dbReference>
<reference evidence="1 2" key="1">
    <citation type="submission" date="2013-11" db="EMBL/GenBank/DDBJ databases">
        <title>The Genome Sequence of Phytophthora parasitica P10297.</title>
        <authorList>
            <consortium name="The Broad Institute Genomics Platform"/>
            <person name="Russ C."/>
            <person name="Tyler B."/>
            <person name="Panabieres F."/>
            <person name="Shan W."/>
            <person name="Tripathy S."/>
            <person name="Grunwald N."/>
            <person name="Machado M."/>
            <person name="Johnson C.S."/>
            <person name="Walker B."/>
            <person name="Young S.K."/>
            <person name="Zeng Q."/>
            <person name="Gargeya S."/>
            <person name="Fitzgerald M."/>
            <person name="Haas B."/>
            <person name="Abouelleil A."/>
            <person name="Allen A.W."/>
            <person name="Alvarado L."/>
            <person name="Arachchi H.M."/>
            <person name="Berlin A.M."/>
            <person name="Chapman S.B."/>
            <person name="Gainer-Dewar J."/>
            <person name="Goldberg J."/>
            <person name="Griggs A."/>
            <person name="Gujja S."/>
            <person name="Hansen M."/>
            <person name="Howarth C."/>
            <person name="Imamovic A."/>
            <person name="Ireland A."/>
            <person name="Larimer J."/>
            <person name="McCowan C."/>
            <person name="Murphy C."/>
            <person name="Pearson M."/>
            <person name="Poon T.W."/>
            <person name="Priest M."/>
            <person name="Roberts A."/>
            <person name="Saif S."/>
            <person name="Shea T."/>
            <person name="Sisk P."/>
            <person name="Sykes S."/>
            <person name="Wortman J."/>
            <person name="Nusbaum C."/>
            <person name="Birren B."/>
        </authorList>
    </citation>
    <scope>NUCLEOTIDE SEQUENCE [LARGE SCALE GENOMIC DNA]</scope>
    <source>
        <strain evidence="1 2">P10297</strain>
    </source>
</reference>